<feature type="region of interest" description="Disordered" evidence="2">
    <location>
        <begin position="1"/>
        <end position="76"/>
    </location>
</feature>
<dbReference type="EMBL" id="MBAD02001440">
    <property type="protein sequence ID" value="RLN54665.1"/>
    <property type="molecule type" value="Genomic_DNA"/>
</dbReference>
<dbReference type="OrthoDB" id="76789at2759"/>
<accession>A0A3F2RDC3</accession>
<feature type="compositionally biased region" description="Basic residues" evidence="2">
    <location>
        <begin position="173"/>
        <end position="182"/>
    </location>
</feature>
<dbReference type="Proteomes" id="UP000277300">
    <property type="component" value="Unassembled WGS sequence"/>
</dbReference>
<evidence type="ECO:0000313" key="4">
    <source>
        <dbReference type="EMBL" id="RLN54665.1"/>
    </source>
</evidence>
<dbReference type="AlphaFoldDB" id="A0A3F2RDC3"/>
<feature type="coiled-coil region" evidence="1">
    <location>
        <begin position="82"/>
        <end position="116"/>
    </location>
</feature>
<feature type="compositionally biased region" description="Basic and acidic residues" evidence="2">
    <location>
        <begin position="37"/>
        <end position="48"/>
    </location>
</feature>
<dbReference type="Proteomes" id="UP000284657">
    <property type="component" value="Unassembled WGS sequence"/>
</dbReference>
<evidence type="ECO:0000313" key="6">
    <source>
        <dbReference type="Proteomes" id="UP000284657"/>
    </source>
</evidence>
<protein>
    <submittedName>
        <fullName evidence="3">Uncharacterized protein</fullName>
    </submittedName>
</protein>
<evidence type="ECO:0000313" key="3">
    <source>
        <dbReference type="EMBL" id="RLN53819.1"/>
    </source>
</evidence>
<evidence type="ECO:0000256" key="2">
    <source>
        <dbReference type="SAM" id="MobiDB-lite"/>
    </source>
</evidence>
<sequence>MAAMEDKVPAIRPDGNDSDSDEAPEVVTKQSATQKALELRRQEGEARAQAKAAAKRKRKTKQEKTETEVPELPEEILSAVAARNEEDEAVEEEEVAAKARAKKRRADAKLAKLLEKKTHMRQFGNIEVKTLDAVETAKTRELSESAKEFLVLREAPNRPRMNVMEGHPTQFTKKQKQRSQRA</sequence>
<organism evidence="3 5">
    <name type="scientific">Phytophthora kernoviae</name>
    <dbReference type="NCBI Taxonomy" id="325452"/>
    <lineage>
        <taxon>Eukaryota</taxon>
        <taxon>Sar</taxon>
        <taxon>Stramenopiles</taxon>
        <taxon>Oomycota</taxon>
        <taxon>Peronosporomycetes</taxon>
        <taxon>Peronosporales</taxon>
        <taxon>Peronosporaceae</taxon>
        <taxon>Phytophthora</taxon>
    </lineage>
</organism>
<evidence type="ECO:0000313" key="5">
    <source>
        <dbReference type="Proteomes" id="UP000277300"/>
    </source>
</evidence>
<reference evidence="5 6" key="1">
    <citation type="submission" date="2018-07" db="EMBL/GenBank/DDBJ databases">
        <title>Genome sequencing of oomycete isolates from Chile give support for New Zealand origin for Phytophthora kernoviae and make available the first Nothophytophthora sp. genome.</title>
        <authorList>
            <person name="Studholme D.J."/>
            <person name="Sanfuentes E."/>
            <person name="Panda P."/>
            <person name="Hill R."/>
            <person name="Sambles C."/>
            <person name="Grant M."/>
            <person name="Williams N.M."/>
            <person name="Mcdougal R.L."/>
        </authorList>
    </citation>
    <scope>NUCLEOTIDE SEQUENCE [LARGE SCALE GENOMIC DNA]</scope>
    <source>
        <strain evidence="3">Chile6</strain>
        <strain evidence="4">Chile7</strain>
    </source>
</reference>
<feature type="region of interest" description="Disordered" evidence="2">
    <location>
        <begin position="152"/>
        <end position="182"/>
    </location>
</feature>
<evidence type="ECO:0000256" key="1">
    <source>
        <dbReference type="SAM" id="Coils"/>
    </source>
</evidence>
<comment type="caution">
    <text evidence="3">The sequence shown here is derived from an EMBL/GenBank/DDBJ whole genome shotgun (WGS) entry which is preliminary data.</text>
</comment>
<gene>
    <name evidence="4" type="ORF">BBJ29_008284</name>
    <name evidence="3" type="ORF">BBP00_00009183</name>
</gene>
<keyword evidence="1" id="KW-0175">Coiled coil</keyword>
<dbReference type="EMBL" id="MBDO02000576">
    <property type="protein sequence ID" value="RLN53819.1"/>
    <property type="molecule type" value="Genomic_DNA"/>
</dbReference>
<proteinExistence type="predicted"/>
<name>A0A3F2RDC3_9STRA</name>